<dbReference type="STRING" id="1257118.L8H656"/>
<evidence type="ECO:0000259" key="2">
    <source>
        <dbReference type="PROSITE" id="PS50003"/>
    </source>
</evidence>
<dbReference type="GeneID" id="14920799"/>
<feature type="domain" description="PH" evidence="2">
    <location>
        <begin position="16"/>
        <end position="112"/>
    </location>
</feature>
<dbReference type="EMBL" id="KB007926">
    <property type="protein sequence ID" value="ELR19961.1"/>
    <property type="molecule type" value="Genomic_DNA"/>
</dbReference>
<dbReference type="PROSITE" id="PS50846">
    <property type="entry name" value="HMA_2"/>
    <property type="match status" value="1"/>
</dbReference>
<dbReference type="Gene3D" id="2.30.29.30">
    <property type="entry name" value="Pleckstrin-homology domain (PH domain)/Phosphotyrosine-binding domain (PTB)"/>
    <property type="match status" value="1"/>
</dbReference>
<evidence type="ECO:0000256" key="1">
    <source>
        <dbReference type="SAM" id="MobiDB-lite"/>
    </source>
</evidence>
<dbReference type="SUPFAM" id="SSF50729">
    <property type="entry name" value="PH domain-like"/>
    <property type="match status" value="1"/>
</dbReference>
<dbReference type="KEGG" id="acan:ACA1_112550"/>
<dbReference type="PANTHER" id="PTHR14336">
    <property type="entry name" value="TANDEM PH DOMAIN CONTAINING PROTEIN"/>
    <property type="match status" value="1"/>
</dbReference>
<sequence>MASATKMSQAMRASMPITKEGYLVKQGGLIRNWKKRWFVLKGNHLFYYPDRTSVEPSGTITLDADSKVNDGAAKTGRNDSLEIVAVERTFYVYSEEPSEMHEWQEVIAEAIDRLNGITGRGPNHSRPSFAGTPTHKMGKNESAAAKDVSIVVRGMLCECCEKKVKAILSVTPGIEDYKIEMEEEKVKIKGAIDTHDLLGFLEEAGFLPTLVPS</sequence>
<dbReference type="FunFam" id="2.30.29.30:FF:000286">
    <property type="entry name" value="PH-protein kinase domain containing protein"/>
    <property type="match status" value="1"/>
</dbReference>
<dbReference type="Gene3D" id="3.30.70.100">
    <property type="match status" value="1"/>
</dbReference>
<reference evidence="4 5" key="1">
    <citation type="journal article" date="2013" name="Genome Biol.">
        <title>Genome of Acanthamoeba castellanii highlights extensive lateral gene transfer and early evolution of tyrosine kinase signaling.</title>
        <authorList>
            <person name="Clarke M."/>
            <person name="Lohan A.J."/>
            <person name="Liu B."/>
            <person name="Lagkouvardos I."/>
            <person name="Roy S."/>
            <person name="Zafar N."/>
            <person name="Bertelli C."/>
            <person name="Schilde C."/>
            <person name="Kianianmomeni A."/>
            <person name="Burglin T.R."/>
            <person name="Frech C."/>
            <person name="Turcotte B."/>
            <person name="Kopec K.O."/>
            <person name="Synnott J.M."/>
            <person name="Choo C."/>
            <person name="Paponov I."/>
            <person name="Finkler A."/>
            <person name="Soon Heng Tan C."/>
            <person name="Hutchins A.P."/>
            <person name="Weinmeier T."/>
            <person name="Rattei T."/>
            <person name="Chu J.S."/>
            <person name="Gimenez G."/>
            <person name="Irimia M."/>
            <person name="Rigden D.J."/>
            <person name="Fitzpatrick D.A."/>
            <person name="Lorenzo-Morales J."/>
            <person name="Bateman A."/>
            <person name="Chiu C.H."/>
            <person name="Tang P."/>
            <person name="Hegemann P."/>
            <person name="Fromm H."/>
            <person name="Raoult D."/>
            <person name="Greub G."/>
            <person name="Miranda-Saavedra D."/>
            <person name="Chen N."/>
            <person name="Nash P."/>
            <person name="Ginger M.L."/>
            <person name="Horn M."/>
            <person name="Schaap P."/>
            <person name="Caler L."/>
            <person name="Loftus B."/>
        </authorList>
    </citation>
    <scope>NUCLEOTIDE SEQUENCE [LARGE SCALE GENOMIC DNA]</scope>
    <source>
        <strain evidence="4 5">Neff</strain>
    </source>
</reference>
<dbReference type="Pfam" id="PF00403">
    <property type="entry name" value="HMA"/>
    <property type="match status" value="1"/>
</dbReference>
<dbReference type="RefSeq" id="XP_004342070.1">
    <property type="nucleotide sequence ID" value="XM_004342021.1"/>
</dbReference>
<dbReference type="InterPro" id="IPR051707">
    <property type="entry name" value="PI-Interact_SigTrans_Reg"/>
</dbReference>
<dbReference type="InterPro" id="IPR006121">
    <property type="entry name" value="HMA_dom"/>
</dbReference>
<proteinExistence type="predicted"/>
<dbReference type="InterPro" id="IPR011993">
    <property type="entry name" value="PH-like_dom_sf"/>
</dbReference>
<dbReference type="OrthoDB" id="19021at2759"/>
<evidence type="ECO:0000259" key="3">
    <source>
        <dbReference type="PROSITE" id="PS50846"/>
    </source>
</evidence>
<dbReference type="InterPro" id="IPR001849">
    <property type="entry name" value="PH_domain"/>
</dbReference>
<feature type="region of interest" description="Disordered" evidence="1">
    <location>
        <begin position="119"/>
        <end position="140"/>
    </location>
</feature>
<evidence type="ECO:0000313" key="5">
    <source>
        <dbReference type="Proteomes" id="UP000011083"/>
    </source>
</evidence>
<dbReference type="GO" id="GO:0046872">
    <property type="term" value="F:metal ion binding"/>
    <property type="evidence" value="ECO:0007669"/>
    <property type="project" value="InterPro"/>
</dbReference>
<dbReference type="Proteomes" id="UP000011083">
    <property type="component" value="Unassembled WGS sequence"/>
</dbReference>
<dbReference type="PROSITE" id="PS50003">
    <property type="entry name" value="PH_DOMAIN"/>
    <property type="match status" value="1"/>
</dbReference>
<dbReference type="Pfam" id="PF00169">
    <property type="entry name" value="PH"/>
    <property type="match status" value="1"/>
</dbReference>
<dbReference type="SMART" id="SM00233">
    <property type="entry name" value="PH"/>
    <property type="match status" value="1"/>
</dbReference>
<dbReference type="SUPFAM" id="SSF55008">
    <property type="entry name" value="HMA, heavy metal-associated domain"/>
    <property type="match status" value="1"/>
</dbReference>
<accession>L8H656</accession>
<organism evidence="4 5">
    <name type="scientific">Acanthamoeba castellanii (strain ATCC 30010 / Neff)</name>
    <dbReference type="NCBI Taxonomy" id="1257118"/>
    <lineage>
        <taxon>Eukaryota</taxon>
        <taxon>Amoebozoa</taxon>
        <taxon>Discosea</taxon>
        <taxon>Longamoebia</taxon>
        <taxon>Centramoebida</taxon>
        <taxon>Acanthamoebidae</taxon>
        <taxon>Acanthamoeba</taxon>
    </lineage>
</organism>
<gene>
    <name evidence="4" type="ORF">ACA1_112550</name>
</gene>
<dbReference type="GO" id="GO:0005547">
    <property type="term" value="F:phosphatidylinositol-3,4,5-trisphosphate binding"/>
    <property type="evidence" value="ECO:0007669"/>
    <property type="project" value="UniProtKB-ARBA"/>
</dbReference>
<name>L8H656_ACACF</name>
<dbReference type="InterPro" id="IPR036163">
    <property type="entry name" value="HMA_dom_sf"/>
</dbReference>
<protein>
    <submittedName>
        <fullName evidence="4">PH domain containing protein</fullName>
    </submittedName>
</protein>
<dbReference type="CDD" id="cd00371">
    <property type="entry name" value="HMA"/>
    <property type="match status" value="1"/>
</dbReference>
<evidence type="ECO:0000313" key="4">
    <source>
        <dbReference type="EMBL" id="ELR19961.1"/>
    </source>
</evidence>
<dbReference type="VEuPathDB" id="AmoebaDB:ACA1_112550"/>
<dbReference type="AlphaFoldDB" id="L8H656"/>
<keyword evidence="5" id="KW-1185">Reference proteome</keyword>
<feature type="domain" description="HMA" evidence="3">
    <location>
        <begin position="146"/>
        <end position="209"/>
    </location>
</feature>
<dbReference type="PANTHER" id="PTHR14336:SF15">
    <property type="entry name" value="DUAL ADAPTER FOR PHOSPHOTYROSINE AND 3-PHOSPHOTYROSINE AND 3-PHOSPHOINOSITIDE"/>
    <property type="match status" value="1"/>
</dbReference>